<comment type="caution">
    <text evidence="1">The sequence shown here is derived from an EMBL/GenBank/DDBJ whole genome shotgun (WGS) entry which is preliminary data.</text>
</comment>
<dbReference type="Proteomes" id="UP000019243">
    <property type="component" value="Unassembled WGS sequence"/>
</dbReference>
<gene>
    <name evidence="1" type="ORF">BCAMP_12155</name>
</gene>
<keyword evidence="2" id="KW-1185">Reference proteome</keyword>
<proteinExistence type="predicted"/>
<sequence>MSAITFNNIANSSGITDETISFPKTWCLTQLIKGVLSTCYLGTLSYTPSRCANCGFNNKTVKLIKHGTKLSRITLPKTNNLPTYLFFKEATLLM</sequence>
<protein>
    <submittedName>
        <fullName evidence="1">Transposase for ISSha1</fullName>
    </submittedName>
</protein>
<dbReference type="AlphaFoldDB" id="W7CCI4"/>
<evidence type="ECO:0000313" key="2">
    <source>
        <dbReference type="Proteomes" id="UP000019243"/>
    </source>
</evidence>
<reference evidence="1 2" key="1">
    <citation type="submission" date="2012-12" db="EMBL/GenBank/DDBJ databases">
        <title>Novel taxa of Listeriaceae from agricultural environments in the United States.</title>
        <authorList>
            <person name="den Bakker H.C."/>
            <person name="Allred A."/>
            <person name="Warchocki S."/>
            <person name="Wright E.M."/>
            <person name="Burrell A."/>
            <person name="Nightingale K.K."/>
            <person name="Kephart D."/>
            <person name="Wiedmann M."/>
        </authorList>
    </citation>
    <scope>NUCLEOTIDE SEQUENCE [LARGE SCALE GENOMIC DNA]</scope>
    <source>
        <strain evidence="1 2">FSL F6-1037</strain>
    </source>
</reference>
<organism evidence="1 2">
    <name type="scientific">Brochothrix campestris FSL F6-1037</name>
    <dbReference type="NCBI Taxonomy" id="1265861"/>
    <lineage>
        <taxon>Bacteria</taxon>
        <taxon>Bacillati</taxon>
        <taxon>Bacillota</taxon>
        <taxon>Bacilli</taxon>
        <taxon>Bacillales</taxon>
        <taxon>Listeriaceae</taxon>
        <taxon>Brochothrix</taxon>
    </lineage>
</organism>
<name>W7CCI4_9LIST</name>
<dbReference type="OrthoDB" id="197688at2"/>
<dbReference type="RefSeq" id="WP_051457070.1">
    <property type="nucleotide sequence ID" value="NZ_AODH01000065.1"/>
</dbReference>
<dbReference type="EMBL" id="AODH01000065">
    <property type="protein sequence ID" value="EUJ34647.1"/>
    <property type="molecule type" value="Genomic_DNA"/>
</dbReference>
<accession>W7CCI4</accession>
<evidence type="ECO:0000313" key="1">
    <source>
        <dbReference type="EMBL" id="EUJ34647.1"/>
    </source>
</evidence>